<reference evidence="2 3" key="1">
    <citation type="submission" date="2020-04" db="EMBL/GenBank/DDBJ databases">
        <authorList>
            <person name="Alioto T."/>
            <person name="Alioto T."/>
            <person name="Gomez Garrido J."/>
        </authorList>
    </citation>
    <scope>NUCLEOTIDE SEQUENCE [LARGE SCALE GENOMIC DNA]</scope>
</reference>
<dbReference type="AlphaFoldDB" id="A0A8S1DYY3"/>
<dbReference type="SMART" id="SM00463">
    <property type="entry name" value="SMR"/>
    <property type="match status" value="1"/>
</dbReference>
<comment type="caution">
    <text evidence="2">The sequence shown here is derived from an EMBL/GenBank/DDBJ whole genome shotgun (WGS) entry which is preliminary data.</text>
</comment>
<dbReference type="PANTHER" id="PTHR46535">
    <property type="entry name" value="NEDD4-BINDING PROTEIN 2"/>
    <property type="match status" value="1"/>
</dbReference>
<keyword evidence="3" id="KW-1185">Reference proteome</keyword>
<dbReference type="GO" id="GO:0004519">
    <property type="term" value="F:endonuclease activity"/>
    <property type="evidence" value="ECO:0007669"/>
    <property type="project" value="TreeGrafter"/>
</dbReference>
<evidence type="ECO:0000259" key="1">
    <source>
        <dbReference type="PROSITE" id="PS50828"/>
    </source>
</evidence>
<dbReference type="InterPro" id="IPR036063">
    <property type="entry name" value="Smr_dom_sf"/>
</dbReference>
<feature type="domain" description="Smr" evidence="1">
    <location>
        <begin position="185"/>
        <end position="260"/>
    </location>
</feature>
<dbReference type="Pfam" id="PF01713">
    <property type="entry name" value="Smr"/>
    <property type="match status" value="1"/>
</dbReference>
<evidence type="ECO:0000313" key="3">
    <source>
        <dbReference type="Proteomes" id="UP000494165"/>
    </source>
</evidence>
<evidence type="ECO:0000313" key="2">
    <source>
        <dbReference type="EMBL" id="CAB3383206.1"/>
    </source>
</evidence>
<dbReference type="InterPro" id="IPR002625">
    <property type="entry name" value="Smr_dom"/>
</dbReference>
<gene>
    <name evidence="2" type="ORF">CLODIP_2_CD15237</name>
</gene>
<dbReference type="GO" id="GO:0005634">
    <property type="term" value="C:nucleus"/>
    <property type="evidence" value="ECO:0007669"/>
    <property type="project" value="TreeGrafter"/>
</dbReference>
<dbReference type="Proteomes" id="UP000494165">
    <property type="component" value="Unassembled WGS sequence"/>
</dbReference>
<dbReference type="InterPro" id="IPR052772">
    <property type="entry name" value="Endo/PolyKinase_Domain-Protein"/>
</dbReference>
<dbReference type="PROSITE" id="PS50828">
    <property type="entry name" value="SMR"/>
    <property type="match status" value="1"/>
</dbReference>
<sequence length="260" mass="29982">MDVKTDFKKWQYIDWFICLTKQGSPILKSLSNSSQNVLTSYHYVAIDVIRNKARRCRESANSLAEKLERIHRGCLNPYSKESQQRRMAKLIQQQIDSNLLQACEPIQQMAPCDVARKAEEIRSKMQVALRDELEESISRDQLVLEGKTEESKLRTEPLAIKVARTDELMALLYELLLQRVTSTFIDLHFFQVVEAEIALNLYLQHILSLRRYCSEEEVVTIVTGRGLHSKNGVAKLRPAVENLLIQQKISYRGDVGSFRI</sequence>
<protein>
    <recommendedName>
        <fullName evidence="1">Smr domain-containing protein</fullName>
    </recommendedName>
</protein>
<dbReference type="OrthoDB" id="3231855at2759"/>
<dbReference type="PANTHER" id="PTHR46535:SF1">
    <property type="entry name" value="NEDD4-BINDING PROTEIN 2"/>
    <property type="match status" value="1"/>
</dbReference>
<dbReference type="EMBL" id="CADEPI010000300">
    <property type="protein sequence ID" value="CAB3383206.1"/>
    <property type="molecule type" value="Genomic_DNA"/>
</dbReference>
<dbReference type="SUPFAM" id="SSF160443">
    <property type="entry name" value="SMR domain-like"/>
    <property type="match status" value="1"/>
</dbReference>
<accession>A0A8S1DYY3</accession>
<name>A0A8S1DYY3_9INSE</name>
<dbReference type="Gene3D" id="3.30.1370.110">
    <property type="match status" value="1"/>
</dbReference>
<organism evidence="2 3">
    <name type="scientific">Cloeon dipterum</name>
    <dbReference type="NCBI Taxonomy" id="197152"/>
    <lineage>
        <taxon>Eukaryota</taxon>
        <taxon>Metazoa</taxon>
        <taxon>Ecdysozoa</taxon>
        <taxon>Arthropoda</taxon>
        <taxon>Hexapoda</taxon>
        <taxon>Insecta</taxon>
        <taxon>Pterygota</taxon>
        <taxon>Palaeoptera</taxon>
        <taxon>Ephemeroptera</taxon>
        <taxon>Pisciforma</taxon>
        <taxon>Baetidae</taxon>
        <taxon>Cloeon</taxon>
    </lineage>
</organism>
<proteinExistence type="predicted"/>